<dbReference type="EMBL" id="DQWS01000133">
    <property type="protein sequence ID" value="HDD53118.1"/>
    <property type="molecule type" value="Genomic_DNA"/>
</dbReference>
<comment type="subcellular location">
    <subcellularLocation>
        <location evidence="1">Cytoplasm</location>
    </subcellularLocation>
</comment>
<dbReference type="Gene3D" id="3.30.590.10">
    <property type="entry name" value="Glutamine synthetase/guanido kinase, catalytic domain"/>
    <property type="match status" value="1"/>
</dbReference>
<evidence type="ECO:0000256" key="6">
    <source>
        <dbReference type="ARBA" id="ARBA00022741"/>
    </source>
</evidence>
<dbReference type="FunFam" id="3.30.590.10:FF:000001">
    <property type="entry name" value="Glutamine synthetase"/>
    <property type="match status" value="1"/>
</dbReference>
<dbReference type="Gene3D" id="3.10.20.70">
    <property type="entry name" value="Glutamine synthetase, N-terminal domain"/>
    <property type="match status" value="1"/>
</dbReference>
<keyword evidence="5 17" id="KW-0436">Ligase</keyword>
<keyword evidence="12" id="KW-0597">Phosphoprotein</keyword>
<keyword evidence="6 10" id="KW-0547">Nucleotide-binding</keyword>
<evidence type="ECO:0000256" key="10">
    <source>
        <dbReference type="PIRSR" id="PIRSR604809-2"/>
    </source>
</evidence>
<dbReference type="GO" id="GO:0046872">
    <property type="term" value="F:metal ion binding"/>
    <property type="evidence" value="ECO:0007669"/>
    <property type="project" value="UniProtKB-KW"/>
</dbReference>
<evidence type="ECO:0000256" key="13">
    <source>
        <dbReference type="PROSITE-ProRule" id="PRU01330"/>
    </source>
</evidence>
<dbReference type="InterPro" id="IPR008147">
    <property type="entry name" value="Gln_synt_N"/>
</dbReference>
<evidence type="ECO:0000256" key="11">
    <source>
        <dbReference type="PIRSR" id="PIRSR604809-3"/>
    </source>
</evidence>
<keyword evidence="11" id="KW-0479">Metal-binding</keyword>
<gene>
    <name evidence="17" type="primary">glnA</name>
    <name evidence="17" type="ORF">ENF32_03505</name>
</gene>
<feature type="binding site" evidence="11">
    <location>
        <position position="214"/>
    </location>
    <ligand>
        <name>Mg(2+)</name>
        <dbReference type="ChEBI" id="CHEBI:18420"/>
        <label>1</label>
    </ligand>
</feature>
<dbReference type="InterPro" id="IPR027303">
    <property type="entry name" value="Gln_synth_gly_rich_site"/>
</dbReference>
<feature type="binding site" evidence="10">
    <location>
        <position position="333"/>
    </location>
    <ligand>
        <name>ATP</name>
        <dbReference type="ChEBI" id="CHEBI:30616"/>
    </ligand>
</feature>
<dbReference type="GO" id="GO:0016020">
    <property type="term" value="C:membrane"/>
    <property type="evidence" value="ECO:0007669"/>
    <property type="project" value="TreeGrafter"/>
</dbReference>
<organism evidence="17">
    <name type="scientific">Thermosulfidibacter takaii</name>
    <dbReference type="NCBI Taxonomy" id="412593"/>
    <lineage>
        <taxon>Bacteria</taxon>
        <taxon>Pseudomonadati</taxon>
        <taxon>Thermosulfidibacterota</taxon>
        <taxon>Thermosulfidibacteria</taxon>
        <taxon>Thermosulfidibacterales</taxon>
        <taxon>Thermosulfidibacteraceae</taxon>
    </lineage>
</organism>
<dbReference type="PROSITE" id="PS51987">
    <property type="entry name" value="GS_CATALYTIC"/>
    <property type="match status" value="1"/>
</dbReference>
<dbReference type="GO" id="GO:0004356">
    <property type="term" value="F:glutamine synthetase activity"/>
    <property type="evidence" value="ECO:0007669"/>
    <property type="project" value="InterPro"/>
</dbReference>
<comment type="caution">
    <text evidence="17">The sequence shown here is derived from an EMBL/GenBank/DDBJ whole genome shotgun (WGS) entry which is preliminary data.</text>
</comment>
<dbReference type="InterPro" id="IPR014746">
    <property type="entry name" value="Gln_synth/guanido_kin_cat_dom"/>
</dbReference>
<evidence type="ECO:0000256" key="5">
    <source>
        <dbReference type="ARBA" id="ARBA00022598"/>
    </source>
</evidence>
<keyword evidence="4" id="KW-0963">Cytoplasm</keyword>
<evidence type="ECO:0000256" key="3">
    <source>
        <dbReference type="ARBA" id="ARBA00021364"/>
    </source>
</evidence>
<feature type="binding site" evidence="10">
    <location>
        <position position="347"/>
    </location>
    <ligand>
        <name>ATP</name>
        <dbReference type="ChEBI" id="CHEBI:30616"/>
    </ligand>
</feature>
<evidence type="ECO:0000259" key="15">
    <source>
        <dbReference type="PROSITE" id="PS51986"/>
    </source>
</evidence>
<feature type="binding site" evidence="9">
    <location>
        <position position="321"/>
    </location>
    <ligand>
        <name>L-glutamate</name>
        <dbReference type="ChEBI" id="CHEBI:29985"/>
    </ligand>
</feature>
<dbReference type="Pfam" id="PF00120">
    <property type="entry name" value="Gln-synt_C"/>
    <property type="match status" value="1"/>
</dbReference>
<dbReference type="SUPFAM" id="SSF55931">
    <property type="entry name" value="Glutamine synthetase/guanido kinase"/>
    <property type="match status" value="1"/>
</dbReference>
<dbReference type="PANTHER" id="PTHR43407:SF1">
    <property type="entry name" value="LENGSIN"/>
    <property type="match status" value="1"/>
</dbReference>
<dbReference type="AlphaFoldDB" id="A0A7C0YB42"/>
<sequence>MKLVKSGEVKFIDVRFCDLFGTWQHFTLPADEFDEEIFEEGIGFDGSSIRGWQTINLSDMIIFPDSKGAFVDPFFKEPTLVVVCDVVDPITKEPYTRDPRYVAKKAEAYMQSLGIADTAYFGPELEFFIFDDVKYGYDSNYSYHQVDSIEGWWNSDREEMPNLGYKIPAKRGYFPVPPHDQMQDLRSEMVLNLREAGVKVEVHHHEVATAGQGEIDMRYAPLVEMGDMVMKYKYILKGTAKKYGKTVTFMPKPLFEDNGTGMHTHLSLWKDGKPLFAGHEYAGLSELALYFIGGVLKHARAMCAFTNPTTNSYKRLVPGFEAPVNLAYSARNRSAGIRVPMYSPSPKTKRIEIRFPDPSACPYLAFAAMLMAGLDGIQNRIDPGEPLDKDIYALTTEELAGVPTTPASLEEALNELEEDCDFLKKGDVFTEDLLETYISYKRGNEVDAIRLRPHPYEFALYFDV</sequence>
<evidence type="ECO:0000313" key="17">
    <source>
        <dbReference type="EMBL" id="HDD53118.1"/>
    </source>
</evidence>
<dbReference type="GO" id="GO:0005524">
    <property type="term" value="F:ATP binding"/>
    <property type="evidence" value="ECO:0007669"/>
    <property type="project" value="UniProtKB-KW"/>
</dbReference>
<evidence type="ECO:0000256" key="2">
    <source>
        <dbReference type="ARBA" id="ARBA00009897"/>
    </source>
</evidence>
<feature type="binding site" evidence="11">
    <location>
        <position position="126"/>
    </location>
    <ligand>
        <name>Mg(2+)</name>
        <dbReference type="ChEBI" id="CHEBI:18420"/>
        <label>1</label>
    </ligand>
</feature>
<dbReference type="PROSITE" id="PS00181">
    <property type="entry name" value="GLNA_ATP"/>
    <property type="match status" value="1"/>
</dbReference>
<feature type="binding site" evidence="11">
    <location>
        <position position="206"/>
    </location>
    <ligand>
        <name>Mg(2+)</name>
        <dbReference type="ChEBI" id="CHEBI:18420"/>
        <label>1</label>
    </ligand>
</feature>
<evidence type="ECO:0000256" key="1">
    <source>
        <dbReference type="ARBA" id="ARBA00004496"/>
    </source>
</evidence>
<feature type="binding site" evidence="9">
    <location>
        <begin position="258"/>
        <end position="259"/>
    </location>
    <ligand>
        <name>L-glutamate</name>
        <dbReference type="ChEBI" id="CHEBI:29985"/>
    </ligand>
</feature>
<dbReference type="PANTHER" id="PTHR43407">
    <property type="entry name" value="GLUTAMINE SYNTHETASE"/>
    <property type="match status" value="1"/>
</dbReference>
<dbReference type="Pfam" id="PF03951">
    <property type="entry name" value="Gln-synt_N"/>
    <property type="match status" value="1"/>
</dbReference>
<keyword evidence="7 10" id="KW-0067">ATP-binding</keyword>
<evidence type="ECO:0000256" key="4">
    <source>
        <dbReference type="ARBA" id="ARBA00022490"/>
    </source>
</evidence>
<accession>A0A7C0YB42</accession>
<protein>
    <recommendedName>
        <fullName evidence="3">Glutamine synthetase</fullName>
    </recommendedName>
    <alternativeName>
        <fullName evidence="8">Glutamate--ammonia ligase</fullName>
    </alternativeName>
</protein>
<dbReference type="GO" id="GO:0019740">
    <property type="term" value="P:nitrogen utilization"/>
    <property type="evidence" value="ECO:0007669"/>
    <property type="project" value="TreeGrafter"/>
</dbReference>
<reference evidence="17" key="1">
    <citation type="journal article" date="2020" name="mSystems">
        <title>Genome- and Community-Level Interaction Insights into Carbon Utilization and Element Cycling Functions of Hydrothermarchaeota in Hydrothermal Sediment.</title>
        <authorList>
            <person name="Zhou Z."/>
            <person name="Liu Y."/>
            <person name="Xu W."/>
            <person name="Pan J."/>
            <person name="Luo Z.H."/>
            <person name="Li M."/>
        </authorList>
    </citation>
    <scope>NUCLEOTIDE SEQUENCE [LARGE SCALE GENOMIC DNA]</scope>
    <source>
        <strain evidence="17">HyVt-115</strain>
    </source>
</reference>
<dbReference type="PROSITE" id="PS51986">
    <property type="entry name" value="GS_BETA_GRASP"/>
    <property type="match status" value="1"/>
</dbReference>
<evidence type="ECO:0000256" key="7">
    <source>
        <dbReference type="ARBA" id="ARBA00022840"/>
    </source>
</evidence>
<dbReference type="InterPro" id="IPR004809">
    <property type="entry name" value="Gln_synth_I"/>
</dbReference>
<name>A0A7C0YB42_9BACT</name>
<keyword evidence="11" id="KW-0460">Magnesium</keyword>
<feature type="binding site" evidence="9">
    <location>
        <position position="333"/>
    </location>
    <ligand>
        <name>L-glutamate</name>
        <dbReference type="ChEBI" id="CHEBI:29985"/>
    </ligand>
</feature>
<dbReference type="InterPro" id="IPR036651">
    <property type="entry name" value="Gln_synt_N_sf"/>
</dbReference>
<feature type="binding site" evidence="9">
    <location>
        <position position="354"/>
    </location>
    <ligand>
        <name>L-glutamate</name>
        <dbReference type="ChEBI" id="CHEBI:29985"/>
    </ligand>
</feature>
<evidence type="ECO:0000259" key="16">
    <source>
        <dbReference type="PROSITE" id="PS51987"/>
    </source>
</evidence>
<dbReference type="Proteomes" id="UP000885690">
    <property type="component" value="Unassembled WGS sequence"/>
</dbReference>
<feature type="binding site" evidence="9">
    <location>
        <position position="315"/>
    </location>
    <ligand>
        <name>L-glutamate</name>
        <dbReference type="ChEBI" id="CHEBI:29985"/>
    </ligand>
</feature>
<dbReference type="GO" id="GO:0006542">
    <property type="term" value="P:glutamine biosynthetic process"/>
    <property type="evidence" value="ECO:0007669"/>
    <property type="project" value="InterPro"/>
</dbReference>
<dbReference type="SUPFAM" id="SSF54368">
    <property type="entry name" value="Glutamine synthetase, N-terminal domain"/>
    <property type="match status" value="1"/>
</dbReference>
<feature type="modified residue" description="O-AMP-tyrosine" evidence="12">
    <location>
        <position position="392"/>
    </location>
</feature>
<comment type="similarity">
    <text evidence="2 13 14">Belongs to the glutamine synthetase family.</text>
</comment>
<feature type="binding site" evidence="10">
    <location>
        <begin position="265"/>
        <end position="267"/>
    </location>
    <ligand>
        <name>ATP</name>
        <dbReference type="ChEBI" id="CHEBI:30616"/>
    </ligand>
</feature>
<evidence type="ECO:0000256" key="8">
    <source>
        <dbReference type="ARBA" id="ARBA00030668"/>
    </source>
</evidence>
<evidence type="ECO:0000256" key="14">
    <source>
        <dbReference type="RuleBase" id="RU000384"/>
    </source>
</evidence>
<feature type="binding site" evidence="11">
    <location>
        <position position="263"/>
    </location>
    <ligand>
        <name>Mg(2+)</name>
        <dbReference type="ChEBI" id="CHEBI:18420"/>
        <label>1</label>
    </ligand>
</feature>
<proteinExistence type="inferred from homology"/>
<evidence type="ECO:0000256" key="12">
    <source>
        <dbReference type="PIRSR" id="PIRSR604809-50"/>
    </source>
</evidence>
<dbReference type="GO" id="GO:0005737">
    <property type="term" value="C:cytoplasm"/>
    <property type="evidence" value="ECO:0007669"/>
    <property type="project" value="UniProtKB-SubCell"/>
</dbReference>
<feature type="domain" description="GS catalytic" evidence="16">
    <location>
        <begin position="99"/>
        <end position="464"/>
    </location>
</feature>
<evidence type="ECO:0000256" key="9">
    <source>
        <dbReference type="PIRSR" id="PIRSR604809-1"/>
    </source>
</evidence>
<dbReference type="NCBIfam" id="TIGR00653">
    <property type="entry name" value="GlnA"/>
    <property type="match status" value="1"/>
</dbReference>
<dbReference type="SMART" id="SM01230">
    <property type="entry name" value="Gln-synt_C"/>
    <property type="match status" value="1"/>
</dbReference>
<feature type="binding site" evidence="11">
    <location>
        <position position="352"/>
    </location>
    <ligand>
        <name>Mg(2+)</name>
        <dbReference type="ChEBI" id="CHEBI:18420"/>
        <label>1</label>
    </ligand>
</feature>
<feature type="binding site" evidence="10">
    <location>
        <position position="201"/>
    </location>
    <ligand>
        <name>ATP</name>
        <dbReference type="ChEBI" id="CHEBI:30616"/>
    </ligand>
</feature>
<feature type="binding site" evidence="11">
    <location>
        <position position="124"/>
    </location>
    <ligand>
        <name>Mg(2+)</name>
        <dbReference type="ChEBI" id="CHEBI:18420"/>
        <label>1</label>
    </ligand>
</feature>
<dbReference type="InterPro" id="IPR008146">
    <property type="entry name" value="Gln_synth_cat_dom"/>
</dbReference>
<comment type="cofactor">
    <cofactor evidence="11">
        <name>Mg(2+)</name>
        <dbReference type="ChEBI" id="CHEBI:18420"/>
    </cofactor>
    <text evidence="11">Binds 2 Mg(2+) ions per subunit.</text>
</comment>
<feature type="domain" description="GS beta-grasp" evidence="15">
    <location>
        <begin position="7"/>
        <end position="91"/>
    </location>
</feature>